<evidence type="ECO:0000256" key="3">
    <source>
        <dbReference type="ARBA" id="ARBA00023052"/>
    </source>
</evidence>
<evidence type="ECO:0000313" key="7">
    <source>
        <dbReference type="Proteomes" id="UP000824151"/>
    </source>
</evidence>
<organism evidence="6 7">
    <name type="scientific">Candidatus Nesterenkonia stercoripullorum</name>
    <dbReference type="NCBI Taxonomy" id="2838701"/>
    <lineage>
        <taxon>Bacteria</taxon>
        <taxon>Bacillati</taxon>
        <taxon>Actinomycetota</taxon>
        <taxon>Actinomycetes</taxon>
        <taxon>Micrococcales</taxon>
        <taxon>Micrococcaceae</taxon>
        <taxon>Nesterenkonia</taxon>
    </lineage>
</organism>
<evidence type="ECO:0000313" key="6">
    <source>
        <dbReference type="EMBL" id="HIW99247.1"/>
    </source>
</evidence>
<protein>
    <recommendedName>
        <fullName evidence="4">2-oxoisovalerate dehydrogenase subunit alpha</fullName>
        <ecNumber evidence="4">1.2.4.4</ecNumber>
    </recommendedName>
    <alternativeName>
        <fullName evidence="4">Branched-chain alpha-keto acid dehydrogenase E1 component alpha chain</fullName>
    </alternativeName>
</protein>
<dbReference type="GO" id="GO:0000287">
    <property type="term" value="F:magnesium ion binding"/>
    <property type="evidence" value="ECO:0007669"/>
    <property type="project" value="UniProtKB-ARBA"/>
</dbReference>
<dbReference type="Pfam" id="PF00676">
    <property type="entry name" value="E1_dh"/>
    <property type="match status" value="1"/>
</dbReference>
<dbReference type="Proteomes" id="UP000824151">
    <property type="component" value="Unassembled WGS sequence"/>
</dbReference>
<dbReference type="PANTHER" id="PTHR43380">
    <property type="entry name" value="2-OXOISOVALERATE DEHYDROGENASE SUBUNIT ALPHA, MITOCHONDRIAL"/>
    <property type="match status" value="1"/>
</dbReference>
<keyword evidence="2 4" id="KW-0560">Oxidoreductase</keyword>
<dbReference type="PANTHER" id="PTHR43380:SF1">
    <property type="entry name" value="2-OXOISOVALERATE DEHYDROGENASE SUBUNIT ALPHA, MITOCHONDRIAL"/>
    <property type="match status" value="1"/>
</dbReference>
<comment type="function">
    <text evidence="4">The branched-chain alpha-keto dehydrogenase complex catalyzes the overall conversion of alpha-keto acids to acyl-CoA and CO(2). It contains multiple copies of three enzymatic components: branched-chain alpha-keto acid decarboxylase (E1), lipoamide acyltransferase (E2) and lipoamide dehydrogenase (E3).</text>
</comment>
<evidence type="ECO:0000256" key="1">
    <source>
        <dbReference type="ARBA" id="ARBA00001964"/>
    </source>
</evidence>
<dbReference type="InterPro" id="IPR001017">
    <property type="entry name" value="DH_E1"/>
</dbReference>
<dbReference type="SUPFAM" id="SSF52518">
    <property type="entry name" value="Thiamin diphosphate-binding fold (THDP-binding)"/>
    <property type="match status" value="1"/>
</dbReference>
<comment type="similarity">
    <text evidence="4">Belongs to the BCKDHA family.</text>
</comment>
<gene>
    <name evidence="6" type="ORF">H9871_03805</name>
</gene>
<keyword evidence="6" id="KW-0670">Pyruvate</keyword>
<evidence type="ECO:0000256" key="2">
    <source>
        <dbReference type="ARBA" id="ARBA00023002"/>
    </source>
</evidence>
<feature type="domain" description="Dehydrogenase E1 component" evidence="5">
    <location>
        <begin position="35"/>
        <end position="335"/>
    </location>
</feature>
<proteinExistence type="inferred from homology"/>
<dbReference type="InterPro" id="IPR050771">
    <property type="entry name" value="Alpha-ketoacid_DH_E1_comp"/>
</dbReference>
<dbReference type="CDD" id="cd02000">
    <property type="entry name" value="TPP_E1_PDC_ADC_BCADC"/>
    <property type="match status" value="1"/>
</dbReference>
<reference evidence="6" key="2">
    <citation type="submission" date="2021-04" db="EMBL/GenBank/DDBJ databases">
        <authorList>
            <person name="Gilroy R."/>
        </authorList>
    </citation>
    <scope>NUCLEOTIDE SEQUENCE</scope>
    <source>
        <strain evidence="6">ChiHejej3B27-3195</strain>
    </source>
</reference>
<keyword evidence="3 4" id="KW-0786">Thiamine pyrophosphate</keyword>
<name>A0A9D1URQ3_9MICC</name>
<dbReference type="EMBL" id="DXGD01000137">
    <property type="protein sequence ID" value="HIW99247.1"/>
    <property type="molecule type" value="Genomic_DNA"/>
</dbReference>
<dbReference type="Gene3D" id="3.40.50.970">
    <property type="match status" value="1"/>
</dbReference>
<dbReference type="InterPro" id="IPR029061">
    <property type="entry name" value="THDP-binding"/>
</dbReference>
<accession>A0A9D1URQ3</accession>
<comment type="cofactor">
    <cofactor evidence="1 4">
        <name>thiamine diphosphate</name>
        <dbReference type="ChEBI" id="CHEBI:58937"/>
    </cofactor>
</comment>
<dbReference type="GO" id="GO:0003863">
    <property type="term" value="F:branched-chain 2-oxo acid dehydrogenase activity"/>
    <property type="evidence" value="ECO:0007669"/>
    <property type="project" value="UniProtKB-EC"/>
</dbReference>
<evidence type="ECO:0000259" key="5">
    <source>
        <dbReference type="Pfam" id="PF00676"/>
    </source>
</evidence>
<dbReference type="AlphaFoldDB" id="A0A9D1URQ3"/>
<comment type="caution">
    <text evidence="6">The sequence shown here is derived from an EMBL/GenBank/DDBJ whole genome shotgun (WGS) entry which is preliminary data.</text>
</comment>
<reference evidence="6" key="1">
    <citation type="journal article" date="2021" name="PeerJ">
        <title>Extensive microbial diversity within the chicken gut microbiome revealed by metagenomics and culture.</title>
        <authorList>
            <person name="Gilroy R."/>
            <person name="Ravi A."/>
            <person name="Getino M."/>
            <person name="Pursley I."/>
            <person name="Horton D.L."/>
            <person name="Alikhan N.F."/>
            <person name="Baker D."/>
            <person name="Gharbi K."/>
            <person name="Hall N."/>
            <person name="Watson M."/>
            <person name="Adriaenssens E.M."/>
            <person name="Foster-Nyarko E."/>
            <person name="Jarju S."/>
            <person name="Secka A."/>
            <person name="Antonio M."/>
            <person name="Oren A."/>
            <person name="Chaudhuri R.R."/>
            <person name="La Ragione R."/>
            <person name="Hildebrand F."/>
            <person name="Pallen M.J."/>
        </authorList>
    </citation>
    <scope>NUCLEOTIDE SEQUENCE</scope>
    <source>
        <strain evidence="6">ChiHejej3B27-3195</strain>
    </source>
</reference>
<evidence type="ECO:0000256" key="4">
    <source>
        <dbReference type="RuleBase" id="RU365014"/>
    </source>
</evidence>
<sequence>MQPIQLLAPDGTLTEHEVYSAYVNGLSDARLRELYRYMALERRLDAEATSLQRQGQLALWVPATGQEAAQVGTVAALRSKDMIFPTYREHGMALYRGISPAELLVQFRATGHSGWDPATYAFHIYTVVLGAQTLHAAGWAMGAKAESRLETLREAAHTASKPSDDAAASQDERAPLDYPTDEVVLACLGDGASSQGDVHESMVFASSYHLPMIYFIQNNHWAISVPAERQSRTPLAHRAEGYGFEGVRVDGNDVLASYAVAAHQAEAIRAGHGPKLIESVTYRMGAHTTADDPTKYRTADEVASWKAKDPIDRYRSWLVSGDKADEAFFSEVEEEGKSLAADLRSSVLSMTSIDLDEVFDTVYTEPHRQVEVEKGWLKDYEAGFVEEGSAGGEGATR</sequence>
<comment type="catalytic activity">
    <reaction evidence="4">
        <text>N(6)-[(R)-lipoyl]-L-lysyl-[protein] + 3-methyl-2-oxobutanoate + H(+) = N(6)-[(R)-S(8)-2-methylpropanoyldihydrolipoyl]-L-lysyl-[protein] + CO2</text>
        <dbReference type="Rhea" id="RHEA:13457"/>
        <dbReference type="Rhea" id="RHEA-COMP:10474"/>
        <dbReference type="Rhea" id="RHEA-COMP:10497"/>
        <dbReference type="ChEBI" id="CHEBI:11851"/>
        <dbReference type="ChEBI" id="CHEBI:15378"/>
        <dbReference type="ChEBI" id="CHEBI:16526"/>
        <dbReference type="ChEBI" id="CHEBI:83099"/>
        <dbReference type="ChEBI" id="CHEBI:83142"/>
        <dbReference type="EC" id="1.2.4.4"/>
    </reaction>
</comment>
<dbReference type="EC" id="1.2.4.4" evidence="4"/>
<dbReference type="GO" id="GO:0009083">
    <property type="term" value="P:branched-chain amino acid catabolic process"/>
    <property type="evidence" value="ECO:0007669"/>
    <property type="project" value="TreeGrafter"/>
</dbReference>